<reference evidence="3" key="1">
    <citation type="submission" date="2019-11" db="EMBL/GenBank/DDBJ databases">
        <title>Isolation and characterization of two novel species in the genus Thiomicrorhabdus.</title>
        <authorList>
            <person name="Mochizuki J."/>
            <person name="Kojima H."/>
            <person name="Fukui M."/>
        </authorList>
    </citation>
    <scope>NUCLEOTIDE SEQUENCE [LARGE SCALE GENOMIC DNA]</scope>
    <source>
        <strain evidence="3">aks77</strain>
    </source>
</reference>
<evidence type="ECO:0000259" key="1">
    <source>
        <dbReference type="PROSITE" id="PS50879"/>
    </source>
</evidence>
<gene>
    <name evidence="2" type="primary">rnhA_2</name>
    <name evidence="2" type="ORF">THMIRHAS_14560</name>
</gene>
<proteinExistence type="predicted"/>
<dbReference type="Gene3D" id="3.30.420.10">
    <property type="entry name" value="Ribonuclease H-like superfamily/Ribonuclease H"/>
    <property type="match status" value="1"/>
</dbReference>
<dbReference type="SUPFAM" id="SSF53098">
    <property type="entry name" value="Ribonuclease H-like"/>
    <property type="match status" value="1"/>
</dbReference>
<dbReference type="Pfam" id="PF00075">
    <property type="entry name" value="RNase_H"/>
    <property type="match status" value="1"/>
</dbReference>
<dbReference type="GO" id="GO:0004523">
    <property type="term" value="F:RNA-DNA hybrid ribonuclease activity"/>
    <property type="evidence" value="ECO:0007669"/>
    <property type="project" value="InterPro"/>
</dbReference>
<dbReference type="KEGG" id="tse:THMIRHAS_14560"/>
<accession>A0A6F8PVB9</accession>
<dbReference type="EMBL" id="AP021889">
    <property type="protein sequence ID" value="BBP46083.1"/>
    <property type="molecule type" value="Genomic_DNA"/>
</dbReference>
<dbReference type="PROSITE" id="PS50879">
    <property type="entry name" value="RNASE_H_1"/>
    <property type="match status" value="1"/>
</dbReference>
<protein>
    <submittedName>
        <fullName evidence="2">Ribonuclease HI</fullName>
    </submittedName>
</protein>
<organism evidence="2 3">
    <name type="scientific">Thiosulfatimonas sediminis</name>
    <dbReference type="NCBI Taxonomy" id="2675054"/>
    <lineage>
        <taxon>Bacteria</taxon>
        <taxon>Pseudomonadati</taxon>
        <taxon>Pseudomonadota</taxon>
        <taxon>Gammaproteobacteria</taxon>
        <taxon>Thiotrichales</taxon>
        <taxon>Piscirickettsiaceae</taxon>
        <taxon>Thiosulfatimonas</taxon>
    </lineage>
</organism>
<dbReference type="RefSeq" id="WP_173272381.1">
    <property type="nucleotide sequence ID" value="NZ_AP021889.1"/>
</dbReference>
<dbReference type="InterPro" id="IPR036397">
    <property type="entry name" value="RNaseH_sf"/>
</dbReference>
<keyword evidence="3" id="KW-1185">Reference proteome</keyword>
<dbReference type="InterPro" id="IPR012337">
    <property type="entry name" value="RNaseH-like_sf"/>
</dbReference>
<feature type="domain" description="RNase H type-1" evidence="1">
    <location>
        <begin position="20"/>
        <end position="165"/>
    </location>
</feature>
<evidence type="ECO:0000313" key="2">
    <source>
        <dbReference type="EMBL" id="BBP46083.1"/>
    </source>
</evidence>
<name>A0A6F8PVB9_9GAMM</name>
<evidence type="ECO:0000313" key="3">
    <source>
        <dbReference type="Proteomes" id="UP000501726"/>
    </source>
</evidence>
<dbReference type="GO" id="GO:0003676">
    <property type="term" value="F:nucleic acid binding"/>
    <property type="evidence" value="ECO:0007669"/>
    <property type="project" value="InterPro"/>
</dbReference>
<dbReference type="Proteomes" id="UP000501726">
    <property type="component" value="Chromosome"/>
</dbReference>
<sequence length="180" mass="20723">MDFRQHTPYRLHTQTECRNPCGAIQVFSDGAYFKQYHLGGWGVAIYQNERLVKTLKGIQTSHSSLEMELVAAIQALTWLQRHYPKHTIALYTDAQILLEGLFSKYANWQTQHWKSRNGNPVAYATHWQQLYQLVAAQSVDIFWIKAHAKHPQNELVDHLARAQILQAQDDSVQVPPSNDS</sequence>
<dbReference type="InterPro" id="IPR002156">
    <property type="entry name" value="RNaseH_domain"/>
</dbReference>
<dbReference type="AlphaFoldDB" id="A0A6F8PVB9"/>